<feature type="chain" id="PRO_5002741887" evidence="2">
    <location>
        <begin position="29"/>
        <end position="377"/>
    </location>
</feature>
<feature type="compositionally biased region" description="Polar residues" evidence="1">
    <location>
        <begin position="226"/>
        <end position="265"/>
    </location>
</feature>
<evidence type="ECO:0000313" key="3">
    <source>
        <dbReference type="EMBL" id="ABK23009.1"/>
    </source>
</evidence>
<sequence>MASRTVSFLCSALLTLSLLIDLHCVVEARESTFFSKFPANERSGVNGYQGSYGTDGVRDVSNGYSSQSGDRVGYGSGSGTTYEESDKAYFAGSYGAYDSQNVGKEVAGAGHKEDSTNTVPSFENAEAQQNEAADFGNGYGSHSTPYRSEGSPDELGTVYGSGTSRYEQNNEFASGNGHKEDSTNSVPSFENTEAMQNEGADFGKGYGSQSTPYRSAGSRDQLGTVYGSSTSRYEQNNEFASGNGQKEDSTNSVPSFENAEAQQNEGAYFGKGYGSQSTPYRSAGSRDELGTVYGSTTSRYEQNDQFASGRGVRSGSNSGYDSSYNADSGYDRNFDRNSYNPGGTRGYDRNAYGSYSGNGGRYEQTESEYGENISGGN</sequence>
<name>A9NQU8_PICSI</name>
<feature type="signal peptide" evidence="2">
    <location>
        <begin position="1"/>
        <end position="28"/>
    </location>
</feature>
<protein>
    <submittedName>
        <fullName evidence="3">Uncharacterized protein</fullName>
    </submittedName>
</protein>
<evidence type="ECO:0000256" key="2">
    <source>
        <dbReference type="SAM" id="SignalP"/>
    </source>
</evidence>
<feature type="region of interest" description="Disordered" evidence="1">
    <location>
        <begin position="133"/>
        <end position="377"/>
    </location>
</feature>
<dbReference type="EMBL" id="EF083673">
    <property type="protein sequence ID" value="ABK23009.1"/>
    <property type="molecule type" value="mRNA"/>
</dbReference>
<keyword evidence="2" id="KW-0732">Signal</keyword>
<feature type="compositionally biased region" description="Polar residues" evidence="1">
    <location>
        <begin position="160"/>
        <end position="173"/>
    </location>
</feature>
<accession>A9NQU8</accession>
<feature type="compositionally biased region" description="Low complexity" evidence="1">
    <location>
        <begin position="308"/>
        <end position="328"/>
    </location>
</feature>
<feature type="compositionally biased region" description="Polar residues" evidence="1">
    <location>
        <begin position="183"/>
        <end position="195"/>
    </location>
</feature>
<evidence type="ECO:0000256" key="1">
    <source>
        <dbReference type="SAM" id="MobiDB-lite"/>
    </source>
</evidence>
<proteinExistence type="evidence at transcript level"/>
<dbReference type="AlphaFoldDB" id="A9NQU8"/>
<reference evidence="3" key="1">
    <citation type="journal article" date="2008" name="BMC Genomics">
        <title>A conifer genomics resource of 200,000 spruce (Picea spp.) ESTs and 6,464 high-quality, sequence-finished full-length cDNAs for Sitka spruce (Picea sitchensis).</title>
        <authorList>
            <person name="Ralph S.G."/>
            <person name="Chun H.J."/>
            <person name="Kolosova N."/>
            <person name="Cooper D."/>
            <person name="Oddy C."/>
            <person name="Ritland C.E."/>
            <person name="Kirkpatrick R."/>
            <person name="Moore R."/>
            <person name="Barber S."/>
            <person name="Holt R.A."/>
            <person name="Jones S.J."/>
            <person name="Marra M.A."/>
            <person name="Douglas C.J."/>
            <person name="Ritland K."/>
            <person name="Bohlmann J."/>
        </authorList>
    </citation>
    <scope>NUCLEOTIDE SEQUENCE</scope>
    <source>
        <tissue evidence="3">Bark</tissue>
    </source>
</reference>
<feature type="region of interest" description="Disordered" evidence="1">
    <location>
        <begin position="59"/>
        <end position="79"/>
    </location>
</feature>
<feature type="compositionally biased region" description="Polar residues" evidence="1">
    <location>
        <begin position="293"/>
        <end position="306"/>
    </location>
</feature>
<organism evidence="3">
    <name type="scientific">Picea sitchensis</name>
    <name type="common">Sitka spruce</name>
    <name type="synonym">Pinus sitchensis</name>
    <dbReference type="NCBI Taxonomy" id="3332"/>
    <lineage>
        <taxon>Eukaryota</taxon>
        <taxon>Viridiplantae</taxon>
        <taxon>Streptophyta</taxon>
        <taxon>Embryophyta</taxon>
        <taxon>Tracheophyta</taxon>
        <taxon>Spermatophyta</taxon>
        <taxon>Pinopsida</taxon>
        <taxon>Pinidae</taxon>
        <taxon>Conifers I</taxon>
        <taxon>Pinales</taxon>
        <taxon>Pinaceae</taxon>
        <taxon>Picea</taxon>
    </lineage>
</organism>